<evidence type="ECO:0000313" key="3">
    <source>
        <dbReference type="Proteomes" id="UP000593567"/>
    </source>
</evidence>
<feature type="region of interest" description="Disordered" evidence="1">
    <location>
        <begin position="72"/>
        <end position="110"/>
    </location>
</feature>
<comment type="caution">
    <text evidence="2">The sequence shown here is derived from an EMBL/GenBank/DDBJ whole genome shotgun (WGS) entry which is preliminary data.</text>
</comment>
<sequence>MYSDVHSYSIPIGITEAYFNFSSLTQDRVSRAVYQRQPTVRVAAVSNKYRVLTVVLLDKRNQTTFSVNMTFGEGQHSHHSEADKKAVPVTEEPPFIFSDLPSTSESPSSS</sequence>
<dbReference type="AlphaFoldDB" id="A0A7J7KC12"/>
<reference evidence="2" key="1">
    <citation type="submission" date="2020-06" db="EMBL/GenBank/DDBJ databases">
        <title>Draft genome of Bugula neritina, a colonial animal packing powerful symbionts and potential medicines.</title>
        <authorList>
            <person name="Rayko M."/>
        </authorList>
    </citation>
    <scope>NUCLEOTIDE SEQUENCE [LARGE SCALE GENOMIC DNA]</scope>
    <source>
        <strain evidence="2">Kwan_BN1</strain>
    </source>
</reference>
<accession>A0A7J7KC12</accession>
<keyword evidence="3" id="KW-1185">Reference proteome</keyword>
<organism evidence="2 3">
    <name type="scientific">Bugula neritina</name>
    <name type="common">Brown bryozoan</name>
    <name type="synonym">Sertularia neritina</name>
    <dbReference type="NCBI Taxonomy" id="10212"/>
    <lineage>
        <taxon>Eukaryota</taxon>
        <taxon>Metazoa</taxon>
        <taxon>Spiralia</taxon>
        <taxon>Lophotrochozoa</taxon>
        <taxon>Bryozoa</taxon>
        <taxon>Gymnolaemata</taxon>
        <taxon>Cheilostomatida</taxon>
        <taxon>Flustrina</taxon>
        <taxon>Buguloidea</taxon>
        <taxon>Bugulidae</taxon>
        <taxon>Bugula</taxon>
    </lineage>
</organism>
<dbReference type="OrthoDB" id="263283at2759"/>
<evidence type="ECO:0000313" key="2">
    <source>
        <dbReference type="EMBL" id="KAF6035765.1"/>
    </source>
</evidence>
<evidence type="ECO:0000256" key="1">
    <source>
        <dbReference type="SAM" id="MobiDB-lite"/>
    </source>
</evidence>
<name>A0A7J7KC12_BUGNE</name>
<proteinExistence type="predicted"/>
<feature type="compositionally biased region" description="Basic and acidic residues" evidence="1">
    <location>
        <begin position="75"/>
        <end position="86"/>
    </location>
</feature>
<feature type="compositionally biased region" description="Low complexity" evidence="1">
    <location>
        <begin position="98"/>
        <end position="110"/>
    </location>
</feature>
<dbReference type="Proteomes" id="UP000593567">
    <property type="component" value="Unassembled WGS sequence"/>
</dbReference>
<protein>
    <submittedName>
        <fullName evidence="2">Uncharacterized protein</fullName>
    </submittedName>
</protein>
<dbReference type="EMBL" id="VXIV02000832">
    <property type="protein sequence ID" value="KAF6035765.1"/>
    <property type="molecule type" value="Genomic_DNA"/>
</dbReference>
<gene>
    <name evidence="2" type="ORF">EB796_005929</name>
</gene>